<dbReference type="AlphaFoldDB" id="X1DBL6"/>
<proteinExistence type="predicted"/>
<comment type="caution">
    <text evidence="1">The sequence shown here is derived from an EMBL/GenBank/DDBJ whole genome shotgun (WGS) entry which is preliminary data.</text>
</comment>
<reference evidence="1" key="1">
    <citation type="journal article" date="2014" name="Front. Microbiol.">
        <title>High frequency of phylogenetically diverse reductive dehalogenase-homologous genes in deep subseafloor sedimentary metagenomes.</title>
        <authorList>
            <person name="Kawai M."/>
            <person name="Futagami T."/>
            <person name="Toyoda A."/>
            <person name="Takaki Y."/>
            <person name="Nishi S."/>
            <person name="Hori S."/>
            <person name="Arai W."/>
            <person name="Tsubouchi T."/>
            <person name="Morono Y."/>
            <person name="Uchiyama I."/>
            <person name="Ito T."/>
            <person name="Fujiyama A."/>
            <person name="Inagaki F."/>
            <person name="Takami H."/>
        </authorList>
    </citation>
    <scope>NUCLEOTIDE SEQUENCE</scope>
    <source>
        <strain evidence="1">Expedition CK06-06</strain>
    </source>
</reference>
<organism evidence="1">
    <name type="scientific">marine sediment metagenome</name>
    <dbReference type="NCBI Taxonomy" id="412755"/>
    <lineage>
        <taxon>unclassified sequences</taxon>
        <taxon>metagenomes</taxon>
        <taxon>ecological metagenomes</taxon>
    </lineage>
</organism>
<gene>
    <name evidence="1" type="ORF">S01H4_36621</name>
</gene>
<protein>
    <submittedName>
        <fullName evidence="1">Uncharacterized protein</fullName>
    </submittedName>
</protein>
<sequence length="79" mass="9294">MGRVIYTISVPEHSVADSKLKAWRDENINISAILCMLIEESEDIVMHNNALKQKILRLKELTNDRRMTVDEWNECFGMW</sequence>
<name>X1DBL6_9ZZZZ</name>
<accession>X1DBL6</accession>
<dbReference type="EMBL" id="BART01019596">
    <property type="protein sequence ID" value="GAG93826.1"/>
    <property type="molecule type" value="Genomic_DNA"/>
</dbReference>
<evidence type="ECO:0000313" key="1">
    <source>
        <dbReference type="EMBL" id="GAG93826.1"/>
    </source>
</evidence>